<dbReference type="FunFam" id="3.90.550.10:FF:000122">
    <property type="entry name" value="Dolichol-phosphate mannosyltransferase subunit 1"/>
    <property type="match status" value="1"/>
</dbReference>
<protein>
    <submittedName>
        <fullName evidence="5">Dolichol-phosphate mannosyltransferase</fullName>
    </submittedName>
</protein>
<gene>
    <name evidence="5" type="ORF">SAMN05216561_13013</name>
</gene>
<dbReference type="GO" id="GO:0009247">
    <property type="term" value="P:glycolipid biosynthetic process"/>
    <property type="evidence" value="ECO:0007669"/>
    <property type="project" value="TreeGrafter"/>
</dbReference>
<dbReference type="InterPro" id="IPR001173">
    <property type="entry name" value="Glyco_trans_2-like"/>
</dbReference>
<sequence length="221" mass="24139">MLFVDDQSPDGTAERIREHAAHDPHVFLMSKEQKQGLGAAYRAGFAWALDHGYDVVVQMDADLSHPPERIGSLVAALNHADVAVGSRYVPQGSVQNWAWTRRLISRLGNLYVRLLLAVPVHDSTAGFKAFRADALHAIDVLGSTSNGYCFQIENTWKAHRAGLRIAEVPITFVDRTRGSSKMSGAIAAEALTKVLAWRWAELTGPRVHAPVASTHARSVPS</sequence>
<dbReference type="STRING" id="1005945.SAMN05216561_13013"/>
<evidence type="ECO:0000256" key="3">
    <source>
        <dbReference type="ARBA" id="ARBA00022679"/>
    </source>
</evidence>
<accession>A0A1I3R6R3</accession>
<dbReference type="SUPFAM" id="SSF53448">
    <property type="entry name" value="Nucleotide-diphospho-sugar transferases"/>
    <property type="match status" value="1"/>
</dbReference>
<dbReference type="AlphaFoldDB" id="A0A1I3R6R3"/>
<dbReference type="Pfam" id="PF00535">
    <property type="entry name" value="Glycos_transf_2"/>
    <property type="match status" value="1"/>
</dbReference>
<name>A0A1I3R6R3_9ACTN</name>
<evidence type="ECO:0000256" key="2">
    <source>
        <dbReference type="ARBA" id="ARBA00022676"/>
    </source>
</evidence>
<organism evidence="5 6">
    <name type="scientific">Nocardioides psychrotolerans</name>
    <dbReference type="NCBI Taxonomy" id="1005945"/>
    <lineage>
        <taxon>Bacteria</taxon>
        <taxon>Bacillati</taxon>
        <taxon>Actinomycetota</taxon>
        <taxon>Actinomycetes</taxon>
        <taxon>Propionibacteriales</taxon>
        <taxon>Nocardioidaceae</taxon>
        <taxon>Nocardioides</taxon>
    </lineage>
</organism>
<dbReference type="PANTHER" id="PTHR43398:SF1">
    <property type="entry name" value="DOLICHOL-PHOSPHATE MANNOSYLTRANSFERASE SUBUNIT 1"/>
    <property type="match status" value="1"/>
</dbReference>
<dbReference type="GO" id="GO:0016020">
    <property type="term" value="C:membrane"/>
    <property type="evidence" value="ECO:0007669"/>
    <property type="project" value="GOC"/>
</dbReference>
<keyword evidence="3 5" id="KW-0808">Transferase</keyword>
<keyword evidence="2 5" id="KW-0328">Glycosyltransferase</keyword>
<keyword evidence="6" id="KW-1185">Reference proteome</keyword>
<evidence type="ECO:0000259" key="4">
    <source>
        <dbReference type="Pfam" id="PF00535"/>
    </source>
</evidence>
<dbReference type="InterPro" id="IPR039528">
    <property type="entry name" value="DPM1-like"/>
</dbReference>
<dbReference type="Gene3D" id="3.90.550.10">
    <property type="entry name" value="Spore Coat Polysaccharide Biosynthesis Protein SpsA, Chain A"/>
    <property type="match status" value="1"/>
</dbReference>
<evidence type="ECO:0000313" key="6">
    <source>
        <dbReference type="Proteomes" id="UP000198649"/>
    </source>
</evidence>
<dbReference type="Proteomes" id="UP000198649">
    <property type="component" value="Unassembled WGS sequence"/>
</dbReference>
<feature type="domain" description="Glycosyltransferase 2-like" evidence="4">
    <location>
        <begin position="2"/>
        <end position="137"/>
    </location>
</feature>
<dbReference type="InterPro" id="IPR029044">
    <property type="entry name" value="Nucleotide-diphossugar_trans"/>
</dbReference>
<dbReference type="PANTHER" id="PTHR43398">
    <property type="entry name" value="DOLICHOL-PHOSPHATE MANNOSYLTRANSFERASE SUBUNIT 1"/>
    <property type="match status" value="1"/>
</dbReference>
<dbReference type="GO" id="GO:0004582">
    <property type="term" value="F:dolichyl-phosphate beta-D-mannosyltransferase activity"/>
    <property type="evidence" value="ECO:0007669"/>
    <property type="project" value="InterPro"/>
</dbReference>
<reference evidence="5 6" key="1">
    <citation type="submission" date="2016-10" db="EMBL/GenBank/DDBJ databases">
        <authorList>
            <person name="de Groot N.N."/>
        </authorList>
    </citation>
    <scope>NUCLEOTIDE SEQUENCE [LARGE SCALE GENOMIC DNA]</scope>
    <source>
        <strain evidence="5 6">CGMCC 1.11156</strain>
    </source>
</reference>
<evidence type="ECO:0000256" key="1">
    <source>
        <dbReference type="ARBA" id="ARBA00006739"/>
    </source>
</evidence>
<proteinExistence type="inferred from homology"/>
<comment type="similarity">
    <text evidence="1">Belongs to the glycosyltransferase 2 family.</text>
</comment>
<evidence type="ECO:0000313" key="5">
    <source>
        <dbReference type="EMBL" id="SFJ42293.1"/>
    </source>
</evidence>
<dbReference type="EMBL" id="FOQG01000030">
    <property type="protein sequence ID" value="SFJ42293.1"/>
    <property type="molecule type" value="Genomic_DNA"/>
</dbReference>
<dbReference type="CDD" id="cd06442">
    <property type="entry name" value="DPM1_like"/>
    <property type="match status" value="1"/>
</dbReference>